<dbReference type="InterPro" id="IPR057652">
    <property type="entry name" value="DSRM_RDM1"/>
</dbReference>
<sequence>MAVSAEVISFCCPNSERTNLYVSGINDVALSETDVYGKLEKIFSAFGLLFEVQVFTGNSKQLAPLEMTAETYPTHSYYAFVKFYSPSDARKAKEAVHKKYLIQGKIIKVSYSTRKRQDDYPLSYSRCCLLAQRYLGFKGWSSHVIQIHEDKQHTEPTLVRFLCATKLDFTDFDISTQGIGLAEERFSPAEDFRGRLEAIKKCRRLSYNRAMENAFQQVVLVVLSSGKVCVELSQQKPDQMIFMDEEIKNQLIQVNHVDGEEVGGEDESEIPKDGSLLDAMNEELLYDLMVDS</sequence>
<name>A0A9Q1BDV0_HOLLE</name>
<dbReference type="PANTHER" id="PTHR31164:SF1">
    <property type="entry name" value="RAD52 MOTIF-CONTAINING PROTEIN 1"/>
    <property type="match status" value="1"/>
</dbReference>
<dbReference type="SUPFAM" id="SSF54928">
    <property type="entry name" value="RNA-binding domain, RBD"/>
    <property type="match status" value="1"/>
</dbReference>
<dbReference type="PANTHER" id="PTHR31164">
    <property type="entry name" value="RAD52 MOTIF-CONTAINING PROTEIN 1"/>
    <property type="match status" value="1"/>
</dbReference>
<dbReference type="GO" id="GO:0003723">
    <property type="term" value="F:RNA binding"/>
    <property type="evidence" value="ECO:0007669"/>
    <property type="project" value="UniProtKB-UniRule"/>
</dbReference>
<dbReference type="InterPro" id="IPR042525">
    <property type="entry name" value="Rad52_Rad59_Rad22_sf"/>
</dbReference>
<dbReference type="Gene3D" id="3.30.390.80">
    <property type="entry name" value="DNA repair protein Rad52/59/22"/>
    <property type="match status" value="1"/>
</dbReference>
<dbReference type="GO" id="GO:0005730">
    <property type="term" value="C:nucleolus"/>
    <property type="evidence" value="ECO:0007669"/>
    <property type="project" value="TreeGrafter"/>
</dbReference>
<evidence type="ECO:0000256" key="1">
    <source>
        <dbReference type="PROSITE-ProRule" id="PRU00176"/>
    </source>
</evidence>
<evidence type="ECO:0000313" key="3">
    <source>
        <dbReference type="EMBL" id="KAJ8021017.1"/>
    </source>
</evidence>
<keyword evidence="1" id="KW-0694">RNA-binding</keyword>
<dbReference type="AlphaFoldDB" id="A0A9Q1BDV0"/>
<dbReference type="GO" id="GO:0006302">
    <property type="term" value="P:double-strand break repair"/>
    <property type="evidence" value="ECO:0007669"/>
    <property type="project" value="UniProtKB-ARBA"/>
</dbReference>
<evidence type="ECO:0000259" key="2">
    <source>
        <dbReference type="PROSITE" id="PS50102"/>
    </source>
</evidence>
<dbReference type="SUPFAM" id="SSF54768">
    <property type="entry name" value="dsRNA-binding domain-like"/>
    <property type="match status" value="1"/>
</dbReference>
<dbReference type="GO" id="GO:0006310">
    <property type="term" value="P:DNA recombination"/>
    <property type="evidence" value="ECO:0007669"/>
    <property type="project" value="UniProtKB-ARBA"/>
</dbReference>
<gene>
    <name evidence="3" type="ORF">HOLleu_40771</name>
</gene>
<dbReference type="InterPro" id="IPR000504">
    <property type="entry name" value="RRM_dom"/>
</dbReference>
<evidence type="ECO:0000313" key="4">
    <source>
        <dbReference type="Proteomes" id="UP001152320"/>
    </source>
</evidence>
<dbReference type="Proteomes" id="UP001152320">
    <property type="component" value="Chromosome 22"/>
</dbReference>
<keyword evidence="4" id="KW-1185">Reference proteome</keyword>
<dbReference type="InterPro" id="IPR040224">
    <property type="entry name" value="RDM1"/>
</dbReference>
<feature type="domain" description="RRM" evidence="2">
    <location>
        <begin position="18"/>
        <end position="114"/>
    </location>
</feature>
<dbReference type="InterPro" id="IPR035979">
    <property type="entry name" value="RBD_domain_sf"/>
</dbReference>
<protein>
    <submittedName>
        <fullName evidence="3">RAD52 motif-containing protein 1</fullName>
    </submittedName>
</protein>
<dbReference type="OrthoDB" id="6287754at2759"/>
<reference evidence="3" key="1">
    <citation type="submission" date="2021-10" db="EMBL/GenBank/DDBJ databases">
        <title>Tropical sea cucumber genome reveals ecological adaptation and Cuvierian tubules defense mechanism.</title>
        <authorList>
            <person name="Chen T."/>
        </authorList>
    </citation>
    <scope>NUCLEOTIDE SEQUENCE</scope>
    <source>
        <strain evidence="3">Nanhai2018</strain>
        <tissue evidence="3">Muscle</tissue>
    </source>
</reference>
<dbReference type="SMART" id="SM00360">
    <property type="entry name" value="RRM"/>
    <property type="match status" value="1"/>
</dbReference>
<proteinExistence type="predicted"/>
<organism evidence="3 4">
    <name type="scientific">Holothuria leucospilota</name>
    <name type="common">Black long sea cucumber</name>
    <name type="synonym">Mertensiothuria leucospilota</name>
    <dbReference type="NCBI Taxonomy" id="206669"/>
    <lineage>
        <taxon>Eukaryota</taxon>
        <taxon>Metazoa</taxon>
        <taxon>Echinodermata</taxon>
        <taxon>Eleutherozoa</taxon>
        <taxon>Echinozoa</taxon>
        <taxon>Holothuroidea</taxon>
        <taxon>Aspidochirotacea</taxon>
        <taxon>Aspidochirotida</taxon>
        <taxon>Holothuriidae</taxon>
        <taxon>Holothuria</taxon>
    </lineage>
</organism>
<accession>A0A9Q1BDV0</accession>
<dbReference type="EMBL" id="JAIZAY010000022">
    <property type="protein sequence ID" value="KAJ8021017.1"/>
    <property type="molecule type" value="Genomic_DNA"/>
</dbReference>
<dbReference type="PROSITE" id="PS50102">
    <property type="entry name" value="RRM"/>
    <property type="match status" value="1"/>
</dbReference>
<dbReference type="Pfam" id="PF25517">
    <property type="entry name" value="DSRM_RDM1"/>
    <property type="match status" value="1"/>
</dbReference>
<comment type="caution">
    <text evidence="3">The sequence shown here is derived from an EMBL/GenBank/DDBJ whole genome shotgun (WGS) entry which is preliminary data.</text>
</comment>
<dbReference type="Gene3D" id="3.30.70.330">
    <property type="match status" value="1"/>
</dbReference>
<dbReference type="InterPro" id="IPR012677">
    <property type="entry name" value="Nucleotide-bd_a/b_plait_sf"/>
</dbReference>